<evidence type="ECO:0000313" key="1">
    <source>
        <dbReference type="EMBL" id="KAG5456550.1"/>
    </source>
</evidence>
<gene>
    <name evidence="1" type="ORF">BJ554DRAFT_3683</name>
</gene>
<dbReference type="AlphaFoldDB" id="A0A8H7ZNS8"/>
<comment type="caution">
    <text evidence="1">The sequence shown here is derived from an EMBL/GenBank/DDBJ whole genome shotgun (WGS) entry which is preliminary data.</text>
</comment>
<proteinExistence type="predicted"/>
<reference evidence="1 2" key="1">
    <citation type="journal article" name="Sci. Rep.">
        <title>Genome-scale phylogenetic analyses confirm Olpidium as the closest living zoosporic fungus to the non-flagellated, terrestrial fungi.</title>
        <authorList>
            <person name="Chang Y."/>
            <person name="Rochon D."/>
            <person name="Sekimoto S."/>
            <person name="Wang Y."/>
            <person name="Chovatia M."/>
            <person name="Sandor L."/>
            <person name="Salamov A."/>
            <person name="Grigoriev I.V."/>
            <person name="Stajich J.E."/>
            <person name="Spatafora J.W."/>
        </authorList>
    </citation>
    <scope>NUCLEOTIDE SEQUENCE [LARGE SCALE GENOMIC DNA]</scope>
    <source>
        <strain evidence="1">S191</strain>
    </source>
</reference>
<organism evidence="1 2">
    <name type="scientific">Olpidium bornovanus</name>
    <dbReference type="NCBI Taxonomy" id="278681"/>
    <lineage>
        <taxon>Eukaryota</taxon>
        <taxon>Fungi</taxon>
        <taxon>Fungi incertae sedis</taxon>
        <taxon>Olpidiomycota</taxon>
        <taxon>Olpidiomycotina</taxon>
        <taxon>Olpidiomycetes</taxon>
        <taxon>Olpidiales</taxon>
        <taxon>Olpidiaceae</taxon>
        <taxon>Olpidium</taxon>
    </lineage>
</organism>
<sequence length="130" mass="15163">MHNDLQKTLLRTGPESVESRPIEWWDRLERLLHLVNLVKVMSEEIVELLQAEGETIEPERSVMYTAYKNHNKELEEFLVHAERINAIWSLVTPITGIYAPNSASPKYFSPVSVRVGVERLRRIELQLRLT</sequence>
<name>A0A8H7ZNS8_9FUNG</name>
<protein>
    <submittedName>
        <fullName evidence="1">Uncharacterized protein</fullName>
    </submittedName>
</protein>
<dbReference type="Proteomes" id="UP000673691">
    <property type="component" value="Unassembled WGS sequence"/>
</dbReference>
<evidence type="ECO:0000313" key="2">
    <source>
        <dbReference type="Proteomes" id="UP000673691"/>
    </source>
</evidence>
<accession>A0A8H7ZNS8</accession>
<keyword evidence="2" id="KW-1185">Reference proteome</keyword>
<dbReference type="EMBL" id="JAEFCI010011561">
    <property type="protein sequence ID" value="KAG5456550.1"/>
    <property type="molecule type" value="Genomic_DNA"/>
</dbReference>